<gene>
    <name evidence="2" type="ORF">SAMN05421856_102288</name>
</gene>
<evidence type="ECO:0000256" key="1">
    <source>
        <dbReference type="SAM" id="Phobius"/>
    </source>
</evidence>
<dbReference type="InterPro" id="IPR025356">
    <property type="entry name" value="DUF4260"/>
</dbReference>
<proteinExistence type="predicted"/>
<name>A0A1H7XB77_9FLAO</name>
<evidence type="ECO:0000313" key="3">
    <source>
        <dbReference type="Proteomes" id="UP000199450"/>
    </source>
</evidence>
<dbReference type="AlphaFoldDB" id="A0A1H7XB77"/>
<dbReference type="Pfam" id="PF14079">
    <property type="entry name" value="DUF4260"/>
    <property type="match status" value="1"/>
</dbReference>
<dbReference type="RefSeq" id="WP_089998921.1">
    <property type="nucleotide sequence ID" value="NZ_FOBV01000002.1"/>
</dbReference>
<reference evidence="3" key="1">
    <citation type="submission" date="2016-10" db="EMBL/GenBank/DDBJ databases">
        <authorList>
            <person name="Varghese N."/>
            <person name="Submissions S."/>
        </authorList>
    </citation>
    <scope>NUCLEOTIDE SEQUENCE [LARGE SCALE GENOMIC DNA]</scope>
    <source>
        <strain evidence="3">DSM 17453</strain>
    </source>
</reference>
<dbReference type="STRING" id="295069.SAMN05421856_102288"/>
<dbReference type="OrthoDB" id="9813911at2"/>
<keyword evidence="1" id="KW-0812">Transmembrane</keyword>
<accession>A0A1H7XB77</accession>
<evidence type="ECO:0000313" key="2">
    <source>
        <dbReference type="EMBL" id="SEM30289.1"/>
    </source>
</evidence>
<sequence length="120" mass="13954">MKNLLMLEELGQFCLAIFLFSQLQYSWWLFPLCLLLPDVSMIGYLISPKIGAWVYNFFHHKLFAVVVLILGFYLKIQVVEFIGIILFAHSAMDRIFGYGLKFNDHSKHTHLGWAGKKNDI</sequence>
<dbReference type="Proteomes" id="UP000199450">
    <property type="component" value="Unassembled WGS sequence"/>
</dbReference>
<organism evidence="2 3">
    <name type="scientific">Chryseobacterium taichungense</name>
    <dbReference type="NCBI Taxonomy" id="295069"/>
    <lineage>
        <taxon>Bacteria</taxon>
        <taxon>Pseudomonadati</taxon>
        <taxon>Bacteroidota</taxon>
        <taxon>Flavobacteriia</taxon>
        <taxon>Flavobacteriales</taxon>
        <taxon>Weeksellaceae</taxon>
        <taxon>Chryseobacterium group</taxon>
        <taxon>Chryseobacterium</taxon>
    </lineage>
</organism>
<keyword evidence="1" id="KW-0472">Membrane</keyword>
<dbReference type="EMBL" id="FOBV01000002">
    <property type="protein sequence ID" value="SEM30289.1"/>
    <property type="molecule type" value="Genomic_DNA"/>
</dbReference>
<protein>
    <recommendedName>
        <fullName evidence="4">DUF4260 domain-containing protein</fullName>
    </recommendedName>
</protein>
<keyword evidence="3" id="KW-1185">Reference proteome</keyword>
<feature type="transmembrane region" description="Helical" evidence="1">
    <location>
        <begin position="62"/>
        <end position="88"/>
    </location>
</feature>
<evidence type="ECO:0008006" key="4">
    <source>
        <dbReference type="Google" id="ProtNLM"/>
    </source>
</evidence>
<keyword evidence="1" id="KW-1133">Transmembrane helix</keyword>